<evidence type="ECO:0000313" key="3">
    <source>
        <dbReference type="Proteomes" id="UP000604737"/>
    </source>
</evidence>
<keyword evidence="1" id="KW-0472">Membrane</keyword>
<reference evidence="3" key="1">
    <citation type="journal article" date="2019" name="Int. J. Syst. Evol. Microbiol.">
        <title>The Global Catalogue of Microorganisms (GCM) 10K type strain sequencing project: providing services to taxonomists for standard genome sequencing and annotation.</title>
        <authorList>
            <consortium name="The Broad Institute Genomics Platform"/>
            <consortium name="The Broad Institute Genome Sequencing Center for Infectious Disease"/>
            <person name="Wu L."/>
            <person name="Ma J."/>
        </authorList>
    </citation>
    <scope>NUCLEOTIDE SEQUENCE [LARGE SCALE GENOMIC DNA]</scope>
    <source>
        <strain evidence="3">KCTC 23701</strain>
    </source>
</reference>
<dbReference type="EMBL" id="BMYO01000004">
    <property type="protein sequence ID" value="GHD62572.1"/>
    <property type="molecule type" value="Genomic_DNA"/>
</dbReference>
<gene>
    <name evidence="2" type="ORF">GCM10007350_18800</name>
</gene>
<dbReference type="Proteomes" id="UP000604737">
    <property type="component" value="Unassembled WGS sequence"/>
</dbReference>
<evidence type="ECO:0000313" key="2">
    <source>
        <dbReference type="EMBL" id="GHD62572.1"/>
    </source>
</evidence>
<name>A0ABQ3H0F0_9NEIS</name>
<sequence length="83" mass="9162">MNDDRQRWERIRAGGFWRCLLLRGALGWGLPFCALWSAIAGLLGVAPMRAALIESLPLGLAAGLVWGFACWGFSLLQLMKSKE</sequence>
<keyword evidence="1" id="KW-0812">Transmembrane</keyword>
<feature type="transmembrane region" description="Helical" evidence="1">
    <location>
        <begin position="20"/>
        <end position="46"/>
    </location>
</feature>
<organism evidence="2 3">
    <name type="scientific">Jeongeupia chitinilytica</name>
    <dbReference type="NCBI Taxonomy" id="1041641"/>
    <lineage>
        <taxon>Bacteria</taxon>
        <taxon>Pseudomonadati</taxon>
        <taxon>Pseudomonadota</taxon>
        <taxon>Betaproteobacteria</taxon>
        <taxon>Neisseriales</taxon>
        <taxon>Chitinibacteraceae</taxon>
        <taxon>Jeongeupia</taxon>
    </lineage>
</organism>
<feature type="transmembrane region" description="Helical" evidence="1">
    <location>
        <begin position="58"/>
        <end position="78"/>
    </location>
</feature>
<accession>A0ABQ3H0F0</accession>
<keyword evidence="3" id="KW-1185">Reference proteome</keyword>
<protein>
    <submittedName>
        <fullName evidence="2">Uncharacterized protein</fullName>
    </submittedName>
</protein>
<comment type="caution">
    <text evidence="2">The sequence shown here is derived from an EMBL/GenBank/DDBJ whole genome shotgun (WGS) entry which is preliminary data.</text>
</comment>
<proteinExistence type="predicted"/>
<dbReference type="RefSeq" id="WP_189460121.1">
    <property type="nucleotide sequence ID" value="NZ_BMYO01000004.1"/>
</dbReference>
<evidence type="ECO:0000256" key="1">
    <source>
        <dbReference type="SAM" id="Phobius"/>
    </source>
</evidence>
<keyword evidence="1" id="KW-1133">Transmembrane helix</keyword>